<dbReference type="GO" id="GO:0015344">
    <property type="term" value="F:siderophore uptake transmembrane transporter activity"/>
    <property type="evidence" value="ECO:0007669"/>
    <property type="project" value="TreeGrafter"/>
</dbReference>
<keyword evidence="10 15" id="KW-0798">TonB box</keyword>
<dbReference type="Pfam" id="PF00593">
    <property type="entry name" value="TonB_dep_Rec_b-barrel"/>
    <property type="match status" value="1"/>
</dbReference>
<keyword evidence="11 14" id="KW-0472">Membrane</keyword>
<evidence type="ECO:0000256" key="7">
    <source>
        <dbReference type="ARBA" id="ARBA00022729"/>
    </source>
</evidence>
<dbReference type="InterPro" id="IPR037066">
    <property type="entry name" value="Plug_dom_sf"/>
</dbReference>
<keyword evidence="3 14" id="KW-0813">Transport</keyword>
<evidence type="ECO:0000256" key="2">
    <source>
        <dbReference type="ARBA" id="ARBA00009810"/>
    </source>
</evidence>
<comment type="similarity">
    <text evidence="2 14 15">Belongs to the TonB-dependent receptor family.</text>
</comment>
<feature type="domain" description="TonB-dependent receptor-like beta-barrel" evidence="16">
    <location>
        <begin position="279"/>
        <end position="695"/>
    </location>
</feature>
<evidence type="ECO:0000256" key="9">
    <source>
        <dbReference type="ARBA" id="ARBA00023065"/>
    </source>
</evidence>
<keyword evidence="19" id="KW-1185">Reference proteome</keyword>
<dbReference type="NCBIfam" id="TIGR01783">
    <property type="entry name" value="TonB-siderophor"/>
    <property type="match status" value="1"/>
</dbReference>
<evidence type="ECO:0000256" key="11">
    <source>
        <dbReference type="ARBA" id="ARBA00023136"/>
    </source>
</evidence>
<accession>A0A3A1P4X6</accession>
<dbReference type="Proteomes" id="UP000265366">
    <property type="component" value="Unassembled WGS sequence"/>
</dbReference>
<feature type="domain" description="TonB-dependent receptor plug" evidence="17">
    <location>
        <begin position="78"/>
        <end position="172"/>
    </location>
</feature>
<proteinExistence type="inferred from homology"/>
<dbReference type="PANTHER" id="PTHR32552">
    <property type="entry name" value="FERRICHROME IRON RECEPTOR-RELATED"/>
    <property type="match status" value="1"/>
</dbReference>
<dbReference type="Gene3D" id="2.40.170.20">
    <property type="entry name" value="TonB-dependent receptor, beta-barrel domain"/>
    <property type="match status" value="1"/>
</dbReference>
<comment type="subcellular location">
    <subcellularLocation>
        <location evidence="1 14">Cell outer membrane</location>
        <topology evidence="1 14">Multi-pass membrane protein</topology>
    </subcellularLocation>
</comment>
<evidence type="ECO:0000256" key="14">
    <source>
        <dbReference type="PROSITE-ProRule" id="PRU01360"/>
    </source>
</evidence>
<dbReference type="InterPro" id="IPR039426">
    <property type="entry name" value="TonB-dep_rcpt-like"/>
</dbReference>
<dbReference type="OrthoDB" id="9760333at2"/>
<evidence type="ECO:0000256" key="3">
    <source>
        <dbReference type="ARBA" id="ARBA00022448"/>
    </source>
</evidence>
<name>A0A3A1P4X6_9SPHN</name>
<keyword evidence="9" id="KW-0406">Ion transport</keyword>
<evidence type="ECO:0000256" key="1">
    <source>
        <dbReference type="ARBA" id="ARBA00004571"/>
    </source>
</evidence>
<gene>
    <name evidence="18" type="ORF">D2V17_08240</name>
</gene>
<evidence type="ECO:0000256" key="13">
    <source>
        <dbReference type="ARBA" id="ARBA00023237"/>
    </source>
</evidence>
<dbReference type="SUPFAM" id="SSF56935">
    <property type="entry name" value="Porins"/>
    <property type="match status" value="1"/>
</dbReference>
<evidence type="ECO:0000259" key="17">
    <source>
        <dbReference type="Pfam" id="PF07715"/>
    </source>
</evidence>
<dbReference type="PANTHER" id="PTHR32552:SF68">
    <property type="entry name" value="FERRICHROME OUTER MEMBRANE TRANSPORTER_PHAGE RECEPTOR"/>
    <property type="match status" value="1"/>
</dbReference>
<organism evidence="18 19">
    <name type="scientific">Aurantiacibacter xanthus</name>
    <dbReference type="NCBI Taxonomy" id="1784712"/>
    <lineage>
        <taxon>Bacteria</taxon>
        <taxon>Pseudomonadati</taxon>
        <taxon>Pseudomonadota</taxon>
        <taxon>Alphaproteobacteria</taxon>
        <taxon>Sphingomonadales</taxon>
        <taxon>Erythrobacteraceae</taxon>
        <taxon>Aurantiacibacter</taxon>
    </lineage>
</organism>
<dbReference type="EMBL" id="QXFM01000073">
    <property type="protein sequence ID" value="RIV88166.1"/>
    <property type="molecule type" value="Genomic_DNA"/>
</dbReference>
<dbReference type="InterPro" id="IPR010105">
    <property type="entry name" value="TonB_sidphr_rcpt"/>
</dbReference>
<evidence type="ECO:0000256" key="5">
    <source>
        <dbReference type="ARBA" id="ARBA00022496"/>
    </source>
</evidence>
<evidence type="ECO:0000256" key="6">
    <source>
        <dbReference type="ARBA" id="ARBA00022692"/>
    </source>
</evidence>
<evidence type="ECO:0000256" key="12">
    <source>
        <dbReference type="ARBA" id="ARBA00023170"/>
    </source>
</evidence>
<sequence length="728" mass="79428">MRRQWGGIERAVRGHLSKLLAGGVLMTMPSVVYAESAQDASVGAEADTTDADIVVLGRAQNYYRVRETMIGKVPADPLNIPQTVTIVNAELIEDQGARQITELYRNVAGVSNFSYAGVTFRGFRQIGGAYYDGLRGDVFSGFSAPQLFNVERVEFLKGPAGMLYGPGAPGGTINYVTKKPSETFSANLRGIVGNYDRYGASGDITGSLTSDGGIAGRASLFYEHYDEFRDHAESKTFVADGGLTFKLGERSKLTAQATYYDQDLPGALLRGIPTDMAGNFLASINWNHNEPTDFVKLNAQVYQAQLETELSDAISANVSSRWFQYNEHQNYHQTGAPYDSDGDNVVDKVIRQYRDNTMDITGLSFAGNLVGRAELAGMAHTILIGGDWNRQTTDYEDLRINPEELGGPVPGLSLRNPVYGLTGPADYGRASLSYDLSSVRGTRYGLYAQDQIVIADRFILVGGVRHDWFKDSNYPGNEAASGDATTWRAGAIYKPRPDISVYVNWSDTFEPQSAGNQRAIVGGPFAPVTGAQIEGGVKTALLDGKIQTDFAVYQIVRENVLQVDTSLPQVSGEDQLAPLGEVTSKGFEFSISADITPDWVALANYGYNDTKITGTAPGQSISNAVGNRFVNAPRHQAGFWTRYNVRAIDTSFAFGGQYVSEQLGFDGERVKPFTVFDGSITKKLAFVDIMLRVENIFDKYYAVSGFGLANGAFPGRPRTAFVEVRRYF</sequence>
<dbReference type="CDD" id="cd01347">
    <property type="entry name" value="ligand_gated_channel"/>
    <property type="match status" value="1"/>
</dbReference>
<comment type="caution">
    <text evidence="18">The sequence shown here is derived from an EMBL/GenBank/DDBJ whole genome shotgun (WGS) entry which is preliminary data.</text>
</comment>
<dbReference type="GO" id="GO:0038023">
    <property type="term" value="F:signaling receptor activity"/>
    <property type="evidence" value="ECO:0007669"/>
    <property type="project" value="InterPro"/>
</dbReference>
<keyword evidence="13 14" id="KW-0998">Cell outer membrane</keyword>
<dbReference type="GO" id="GO:0009279">
    <property type="term" value="C:cell outer membrane"/>
    <property type="evidence" value="ECO:0007669"/>
    <property type="project" value="UniProtKB-SubCell"/>
</dbReference>
<dbReference type="InterPro" id="IPR000531">
    <property type="entry name" value="Beta-barrel_TonB"/>
</dbReference>
<evidence type="ECO:0000256" key="4">
    <source>
        <dbReference type="ARBA" id="ARBA00022452"/>
    </source>
</evidence>
<dbReference type="PROSITE" id="PS52016">
    <property type="entry name" value="TONB_DEPENDENT_REC_3"/>
    <property type="match status" value="1"/>
</dbReference>
<reference evidence="18 19" key="1">
    <citation type="submission" date="2018-08" db="EMBL/GenBank/DDBJ databases">
        <title>Erythrobacter zhengii sp.nov., a bacterium isolated from deep-sea sediment.</title>
        <authorList>
            <person name="Fang C."/>
            <person name="Wu Y.-H."/>
            <person name="Sun C."/>
            <person name="Wang H."/>
            <person name="Cheng H."/>
            <person name="Meng F.-X."/>
            <person name="Wang C.-S."/>
            <person name="Xu X.-W."/>
        </authorList>
    </citation>
    <scope>NUCLEOTIDE SEQUENCE [LARGE SCALE GENOMIC DNA]</scope>
    <source>
        <strain evidence="18 19">CCTCC AB 2015396</strain>
    </source>
</reference>
<keyword evidence="4 14" id="KW-1134">Transmembrane beta strand</keyword>
<protein>
    <submittedName>
        <fullName evidence="18">TonB-dependent siderophore receptor</fullName>
    </submittedName>
</protein>
<evidence type="ECO:0000256" key="10">
    <source>
        <dbReference type="ARBA" id="ARBA00023077"/>
    </source>
</evidence>
<keyword evidence="5" id="KW-0410">Iron transport</keyword>
<dbReference type="AlphaFoldDB" id="A0A3A1P4X6"/>
<evidence type="ECO:0000256" key="8">
    <source>
        <dbReference type="ARBA" id="ARBA00023004"/>
    </source>
</evidence>
<keyword evidence="7" id="KW-0732">Signal</keyword>
<keyword evidence="12 18" id="KW-0675">Receptor</keyword>
<evidence type="ECO:0000259" key="16">
    <source>
        <dbReference type="Pfam" id="PF00593"/>
    </source>
</evidence>
<evidence type="ECO:0000313" key="19">
    <source>
        <dbReference type="Proteomes" id="UP000265366"/>
    </source>
</evidence>
<keyword evidence="6 14" id="KW-0812">Transmembrane</keyword>
<dbReference type="RefSeq" id="WP_119592590.1">
    <property type="nucleotide sequence ID" value="NZ_QXFM01000073.1"/>
</dbReference>
<evidence type="ECO:0000256" key="15">
    <source>
        <dbReference type="RuleBase" id="RU003357"/>
    </source>
</evidence>
<evidence type="ECO:0000313" key="18">
    <source>
        <dbReference type="EMBL" id="RIV88166.1"/>
    </source>
</evidence>
<dbReference type="Pfam" id="PF07715">
    <property type="entry name" value="Plug"/>
    <property type="match status" value="1"/>
</dbReference>
<dbReference type="InterPro" id="IPR012910">
    <property type="entry name" value="Plug_dom"/>
</dbReference>
<keyword evidence="8" id="KW-0408">Iron</keyword>
<dbReference type="InterPro" id="IPR036942">
    <property type="entry name" value="Beta-barrel_TonB_sf"/>
</dbReference>
<dbReference type="GO" id="GO:0015891">
    <property type="term" value="P:siderophore transport"/>
    <property type="evidence" value="ECO:0007669"/>
    <property type="project" value="InterPro"/>
</dbReference>
<dbReference type="Gene3D" id="2.170.130.10">
    <property type="entry name" value="TonB-dependent receptor, plug domain"/>
    <property type="match status" value="1"/>
</dbReference>